<accession>A0A915IXL3</accession>
<name>A0A915IXL3_ROMCU</name>
<reference evidence="2" key="1">
    <citation type="submission" date="2022-11" db="UniProtKB">
        <authorList>
            <consortium name="WormBaseParasite"/>
        </authorList>
    </citation>
    <scope>IDENTIFICATION</scope>
</reference>
<proteinExistence type="predicted"/>
<sequence>EQAEQTVYGQLVGFKGTPYQHGGGLGSFFGALSRMAVPVIKSAAGHVGKQGLAAGAHIAGDLAQGRPIRKSLEEHGQWALSSLAHKASDALEQQAGKANSEG</sequence>
<organism evidence="1 2">
    <name type="scientific">Romanomermis culicivorax</name>
    <name type="common">Nematode worm</name>
    <dbReference type="NCBI Taxonomy" id="13658"/>
    <lineage>
        <taxon>Eukaryota</taxon>
        <taxon>Metazoa</taxon>
        <taxon>Ecdysozoa</taxon>
        <taxon>Nematoda</taxon>
        <taxon>Enoplea</taxon>
        <taxon>Dorylaimia</taxon>
        <taxon>Mermithida</taxon>
        <taxon>Mermithoidea</taxon>
        <taxon>Mermithidae</taxon>
        <taxon>Romanomermis</taxon>
    </lineage>
</organism>
<dbReference type="AlphaFoldDB" id="A0A915IXL3"/>
<evidence type="ECO:0000313" key="2">
    <source>
        <dbReference type="WBParaSite" id="nRc.2.0.1.t18936-RA"/>
    </source>
</evidence>
<evidence type="ECO:0000313" key="1">
    <source>
        <dbReference type="Proteomes" id="UP000887565"/>
    </source>
</evidence>
<dbReference type="WBParaSite" id="nRc.2.0.1.t18936-RA">
    <property type="protein sequence ID" value="nRc.2.0.1.t18936-RA"/>
    <property type="gene ID" value="nRc.2.0.1.g18936"/>
</dbReference>
<dbReference type="Proteomes" id="UP000887565">
    <property type="component" value="Unplaced"/>
</dbReference>
<protein>
    <submittedName>
        <fullName evidence="2">Uncharacterized protein</fullName>
    </submittedName>
</protein>
<keyword evidence="1" id="KW-1185">Reference proteome</keyword>